<reference evidence="4 7" key="2">
    <citation type="submission" date="2020-07" db="EMBL/GenBank/DDBJ databases">
        <title>Mycobacterium kansasii (former subtype) with zoonotic potential isolated from diseased indoor pet cat, Japan.</title>
        <authorList>
            <person name="Fukano H."/>
            <person name="Terazono T."/>
            <person name="Hoshino Y."/>
        </authorList>
    </citation>
    <scope>NUCLEOTIDE SEQUENCE [LARGE SCALE GENOMIC DNA]</scope>
    <source>
        <strain evidence="4 7">Kuro-I</strain>
    </source>
</reference>
<accession>A0A1V3XTF2</accession>
<protein>
    <submittedName>
        <fullName evidence="5">Histidine kinase-, DNA gyrase B-, and HSP90-like ATPase family protein</fullName>
    </submittedName>
</protein>
<dbReference type="Proteomes" id="UP000516380">
    <property type="component" value="Chromosome"/>
</dbReference>
<dbReference type="AlphaFoldDB" id="A0A1V3XTF2"/>
<organism evidence="5 6">
    <name type="scientific">Mycobacterium kansasii</name>
    <dbReference type="NCBI Taxonomy" id="1768"/>
    <lineage>
        <taxon>Bacteria</taxon>
        <taxon>Bacillati</taxon>
        <taxon>Actinomycetota</taxon>
        <taxon>Actinomycetes</taxon>
        <taxon>Mycobacteriales</taxon>
        <taxon>Mycobacteriaceae</taxon>
        <taxon>Mycobacterium</taxon>
    </lineage>
</organism>
<dbReference type="InterPro" id="IPR036890">
    <property type="entry name" value="HATPase_C_sf"/>
</dbReference>
<dbReference type="Proteomes" id="UP000189229">
    <property type="component" value="Unassembled WGS sequence"/>
</dbReference>
<keyword evidence="3" id="KW-0902">Two-component regulatory system</keyword>
<sequence>MVRVKVADDLCIEVSDNGCGMPDQFTASGLTNLRRRAEEAGGEFAIEATASGGTLLRWSAPLLQ</sequence>
<keyword evidence="7" id="KW-1185">Reference proteome</keyword>
<evidence type="ECO:0000256" key="2">
    <source>
        <dbReference type="ARBA" id="ARBA00022777"/>
    </source>
</evidence>
<dbReference type="EMBL" id="AP023343">
    <property type="protein sequence ID" value="BCI90348.1"/>
    <property type="molecule type" value="Genomic_DNA"/>
</dbReference>
<evidence type="ECO:0000313" key="6">
    <source>
        <dbReference type="Proteomes" id="UP000189229"/>
    </source>
</evidence>
<proteinExistence type="predicted"/>
<dbReference type="GO" id="GO:0016301">
    <property type="term" value="F:kinase activity"/>
    <property type="evidence" value="ECO:0007669"/>
    <property type="project" value="UniProtKB-KW"/>
</dbReference>
<keyword evidence="2 5" id="KW-0418">Kinase</keyword>
<evidence type="ECO:0000313" key="5">
    <source>
        <dbReference type="EMBL" id="OOK82504.1"/>
    </source>
</evidence>
<dbReference type="PANTHER" id="PTHR24421">
    <property type="entry name" value="NITRATE/NITRITE SENSOR PROTEIN NARX-RELATED"/>
    <property type="match status" value="1"/>
</dbReference>
<dbReference type="Gene3D" id="3.30.565.10">
    <property type="entry name" value="Histidine kinase-like ATPase, C-terminal domain"/>
    <property type="match status" value="1"/>
</dbReference>
<gene>
    <name evidence="5" type="ORF">BZL30_1172</name>
    <name evidence="4" type="ORF">NIIDMKKI_55540</name>
</gene>
<dbReference type="EMBL" id="MVBM01000001">
    <property type="protein sequence ID" value="OOK82504.1"/>
    <property type="molecule type" value="Genomic_DNA"/>
</dbReference>
<dbReference type="SUPFAM" id="SSF55874">
    <property type="entry name" value="ATPase domain of HSP90 chaperone/DNA topoisomerase II/histidine kinase"/>
    <property type="match status" value="1"/>
</dbReference>
<evidence type="ECO:0000256" key="3">
    <source>
        <dbReference type="ARBA" id="ARBA00023012"/>
    </source>
</evidence>
<dbReference type="InterPro" id="IPR050482">
    <property type="entry name" value="Sensor_HK_TwoCompSys"/>
</dbReference>
<name>A0A1V3XTF2_MYCKA</name>
<evidence type="ECO:0000313" key="4">
    <source>
        <dbReference type="EMBL" id="BCI90348.1"/>
    </source>
</evidence>
<dbReference type="GO" id="GO:0000160">
    <property type="term" value="P:phosphorelay signal transduction system"/>
    <property type="evidence" value="ECO:0007669"/>
    <property type="project" value="UniProtKB-KW"/>
</dbReference>
<evidence type="ECO:0000313" key="7">
    <source>
        <dbReference type="Proteomes" id="UP000516380"/>
    </source>
</evidence>
<evidence type="ECO:0000256" key="1">
    <source>
        <dbReference type="ARBA" id="ARBA00022679"/>
    </source>
</evidence>
<keyword evidence="1" id="KW-0808">Transferase</keyword>
<dbReference type="PANTHER" id="PTHR24421:SF56">
    <property type="entry name" value="OXYGEN SENSOR HISTIDINE KINASE RESPONSE REGULATOR DOST"/>
    <property type="match status" value="1"/>
</dbReference>
<reference evidence="5 6" key="1">
    <citation type="submission" date="2017-02" db="EMBL/GenBank/DDBJ databases">
        <title>Complete genome sequences of Mycobacterium kansasii strains isolated from rhesus macaques.</title>
        <authorList>
            <person name="Panda A."/>
            <person name="Nagaraj S."/>
            <person name="Zhao X."/>
            <person name="Tettelin H."/>
            <person name="Detolla L.J."/>
        </authorList>
    </citation>
    <scope>NUCLEOTIDE SEQUENCE [LARGE SCALE GENOMIC DNA]</scope>
    <source>
        <strain evidence="5 6">11-3813</strain>
    </source>
</reference>